<dbReference type="PANTHER" id="PTHR13345:SF13">
    <property type="entry name" value="MEDIATOR OF RNA POLYMERASE II TRANSCRIPTION SUBUNIT 10"/>
    <property type="match status" value="1"/>
</dbReference>
<evidence type="ECO:0000256" key="5">
    <source>
        <dbReference type="ARBA" id="ARBA00023159"/>
    </source>
</evidence>
<reference evidence="11 13" key="2">
    <citation type="submission" date="2018-11" db="EMBL/GenBank/DDBJ databases">
        <authorList>
            <consortium name="Pathogen Informatics"/>
        </authorList>
    </citation>
    <scope>NUCLEOTIDE SEQUENCE [LARGE SCALE GENOMIC DNA]</scope>
</reference>
<feature type="region of interest" description="Disordered" evidence="10">
    <location>
        <begin position="131"/>
        <end position="165"/>
    </location>
</feature>
<evidence type="ECO:0000313" key="12">
    <source>
        <dbReference type="EMBL" id="VUZ56082.1"/>
    </source>
</evidence>
<sequence>MTEKSKKFEQLEECVEGIIDHCREAGIIVCDYQPGIAISKKINDLVVKLQDVDRLQPEMNDVLVPIAVFPKIDAGQNPQIYSRECMERVIAHNEVVRGKLESIRRFRHLLMSELFKRFPCEMANYRLMRDDAESSQPGGQQNATDSLSHTPVSDAGLDSIMPSTR</sequence>
<dbReference type="PANTHER" id="PTHR13345">
    <property type="entry name" value="MEDIATOR OF RNA POLYMERASE II TRANSCRIPTION SUBUNIT 10"/>
    <property type="match status" value="1"/>
</dbReference>
<dbReference type="GO" id="GO:0003712">
    <property type="term" value="F:transcription coregulator activity"/>
    <property type="evidence" value="ECO:0007669"/>
    <property type="project" value="InterPro"/>
</dbReference>
<dbReference type="OrthoDB" id="337270at2759"/>
<evidence type="ECO:0000313" key="15">
    <source>
        <dbReference type="WBParaSite" id="HDID_0000105401-mRNA-1"/>
    </source>
</evidence>
<dbReference type="EMBL" id="UYSG01000169">
    <property type="protein sequence ID" value="VDL18516.1"/>
    <property type="molecule type" value="Genomic_DNA"/>
</dbReference>
<feature type="compositionally biased region" description="Polar residues" evidence="10">
    <location>
        <begin position="134"/>
        <end position="151"/>
    </location>
</feature>
<evidence type="ECO:0000256" key="1">
    <source>
        <dbReference type="ARBA" id="ARBA00004123"/>
    </source>
</evidence>
<evidence type="ECO:0000256" key="9">
    <source>
        <dbReference type="RuleBase" id="RU364146"/>
    </source>
</evidence>
<dbReference type="GO" id="GO:0006357">
    <property type="term" value="P:regulation of transcription by RNA polymerase II"/>
    <property type="evidence" value="ECO:0007669"/>
    <property type="project" value="InterPro"/>
</dbReference>
<evidence type="ECO:0000256" key="4">
    <source>
        <dbReference type="ARBA" id="ARBA00023015"/>
    </source>
</evidence>
<comment type="similarity">
    <text evidence="2 9">Belongs to the Mediator complex subunit 10 family.</text>
</comment>
<proteinExistence type="inferred from homology"/>
<gene>
    <name evidence="9" type="primary">MED10</name>
    <name evidence="11" type="ORF">HDID_LOCUS1055</name>
    <name evidence="12" type="ORF">WMSIL1_LOCUS13813</name>
</gene>
<dbReference type="WBParaSite" id="HDID_0000105401-mRNA-1">
    <property type="protein sequence ID" value="HDID_0000105401-mRNA-1"/>
    <property type="gene ID" value="HDID_0000105401"/>
</dbReference>
<dbReference type="STRING" id="6216.A0A0R3S9U3"/>
<dbReference type="EMBL" id="CABIJS010000698">
    <property type="protein sequence ID" value="VUZ56082.1"/>
    <property type="molecule type" value="Genomic_DNA"/>
</dbReference>
<keyword evidence="7 9" id="KW-0539">Nucleus</keyword>
<dbReference type="GO" id="GO:0016592">
    <property type="term" value="C:mediator complex"/>
    <property type="evidence" value="ECO:0007669"/>
    <property type="project" value="InterPro"/>
</dbReference>
<evidence type="ECO:0000256" key="10">
    <source>
        <dbReference type="SAM" id="MobiDB-lite"/>
    </source>
</evidence>
<dbReference type="AlphaFoldDB" id="A0A0R3S9U3"/>
<evidence type="ECO:0000256" key="6">
    <source>
        <dbReference type="ARBA" id="ARBA00023163"/>
    </source>
</evidence>
<keyword evidence="4 9" id="KW-0805">Transcription regulation</keyword>
<dbReference type="Proteomes" id="UP000274504">
    <property type="component" value="Unassembled WGS sequence"/>
</dbReference>
<reference evidence="15" key="1">
    <citation type="submission" date="2017-02" db="UniProtKB">
        <authorList>
            <consortium name="WormBaseParasite"/>
        </authorList>
    </citation>
    <scope>IDENTIFICATION</scope>
</reference>
<name>A0A0R3S9U3_HYMDI</name>
<evidence type="ECO:0000256" key="7">
    <source>
        <dbReference type="ARBA" id="ARBA00023242"/>
    </source>
</evidence>
<dbReference type="Proteomes" id="UP000321570">
    <property type="component" value="Unassembled WGS sequence"/>
</dbReference>
<comment type="subcellular location">
    <subcellularLocation>
        <location evidence="1 9">Nucleus</location>
    </subcellularLocation>
</comment>
<keyword evidence="5 9" id="KW-0010">Activator</keyword>
<protein>
    <recommendedName>
        <fullName evidence="3 9">Mediator of RNA polymerase II transcription subunit 10</fullName>
    </recommendedName>
    <alternativeName>
        <fullName evidence="8 9">Mediator complex subunit 10</fullName>
    </alternativeName>
</protein>
<evidence type="ECO:0000313" key="14">
    <source>
        <dbReference type="Proteomes" id="UP000321570"/>
    </source>
</evidence>
<evidence type="ECO:0000256" key="8">
    <source>
        <dbReference type="ARBA" id="ARBA00032004"/>
    </source>
</evidence>
<evidence type="ECO:0000313" key="11">
    <source>
        <dbReference type="EMBL" id="VDL18516.1"/>
    </source>
</evidence>
<keyword evidence="14" id="KW-1185">Reference proteome</keyword>
<comment type="subunit">
    <text evidence="9">Component of the Mediator complex.</text>
</comment>
<dbReference type="Pfam" id="PF09748">
    <property type="entry name" value="Med10"/>
    <property type="match status" value="1"/>
</dbReference>
<reference evidence="12 14" key="3">
    <citation type="submission" date="2019-07" db="EMBL/GenBank/DDBJ databases">
        <authorList>
            <person name="Jastrzebski P J."/>
            <person name="Paukszto L."/>
            <person name="Jastrzebski P J."/>
        </authorList>
    </citation>
    <scope>NUCLEOTIDE SEQUENCE [LARGE SCALE GENOMIC DNA]</scope>
    <source>
        <strain evidence="12 14">WMS-il1</strain>
    </source>
</reference>
<evidence type="ECO:0000256" key="2">
    <source>
        <dbReference type="ARBA" id="ARBA00005389"/>
    </source>
</evidence>
<dbReference type="InterPro" id="IPR019145">
    <property type="entry name" value="Mediator_Med10"/>
</dbReference>
<keyword evidence="6 9" id="KW-0804">Transcription</keyword>
<evidence type="ECO:0000256" key="3">
    <source>
        <dbReference type="ARBA" id="ARBA00019617"/>
    </source>
</evidence>
<comment type="function">
    <text evidence="9">Component of the Mediator complex, a coactivator involved in the regulated transcription of nearly all RNA polymerase II-dependent genes. Mediator functions as a bridge to convey information from gene-specific regulatory proteins to the basal RNA polymerase II transcription machinery. Mediator is recruited to promoters by direct interactions with regulatory proteins and serves as a scaffold for the assembly of a functional preinitiation complex with RNA polymerase II and the general transcription factors.</text>
</comment>
<evidence type="ECO:0000313" key="13">
    <source>
        <dbReference type="Proteomes" id="UP000274504"/>
    </source>
</evidence>
<organism evidence="15">
    <name type="scientific">Hymenolepis diminuta</name>
    <name type="common">Rat tapeworm</name>
    <dbReference type="NCBI Taxonomy" id="6216"/>
    <lineage>
        <taxon>Eukaryota</taxon>
        <taxon>Metazoa</taxon>
        <taxon>Spiralia</taxon>
        <taxon>Lophotrochozoa</taxon>
        <taxon>Platyhelminthes</taxon>
        <taxon>Cestoda</taxon>
        <taxon>Eucestoda</taxon>
        <taxon>Cyclophyllidea</taxon>
        <taxon>Hymenolepididae</taxon>
        <taxon>Hymenolepis</taxon>
    </lineage>
</organism>
<accession>A0A0R3S9U3</accession>